<comment type="similarity">
    <text evidence="1 4">Belongs to the DNA mismatch repair MutL/HexB family.</text>
</comment>
<protein>
    <recommendedName>
        <fullName evidence="4">DNA mismatch repair protein MutL</fullName>
    </recommendedName>
</protein>
<dbReference type="Gene3D" id="3.30.1540.20">
    <property type="entry name" value="MutL, C-terminal domain, dimerisation subdomain"/>
    <property type="match status" value="1"/>
</dbReference>
<dbReference type="InterPro" id="IPR014762">
    <property type="entry name" value="DNA_mismatch_repair_CS"/>
</dbReference>
<dbReference type="GO" id="GO:0030983">
    <property type="term" value="F:mismatched DNA binding"/>
    <property type="evidence" value="ECO:0007669"/>
    <property type="project" value="InterPro"/>
</dbReference>
<dbReference type="Gene3D" id="3.30.1370.100">
    <property type="entry name" value="MutL, C-terminal domain, regulatory subdomain"/>
    <property type="match status" value="1"/>
</dbReference>
<dbReference type="InterPro" id="IPR013507">
    <property type="entry name" value="DNA_mismatch_S5_2-like"/>
</dbReference>
<dbReference type="SMART" id="SM00853">
    <property type="entry name" value="MutL_C"/>
    <property type="match status" value="1"/>
</dbReference>
<dbReference type="GO" id="GO:0140664">
    <property type="term" value="F:ATP-dependent DNA damage sensor activity"/>
    <property type="evidence" value="ECO:0007669"/>
    <property type="project" value="InterPro"/>
</dbReference>
<proteinExistence type="inferred from homology"/>
<dbReference type="PROSITE" id="PS00058">
    <property type="entry name" value="DNA_MISMATCH_REPAIR_1"/>
    <property type="match status" value="1"/>
</dbReference>
<keyword evidence="2 4" id="KW-0227">DNA damage</keyword>
<dbReference type="Gene3D" id="3.30.230.10">
    <property type="match status" value="1"/>
</dbReference>
<dbReference type="SUPFAM" id="SSF118116">
    <property type="entry name" value="DNA mismatch repair protein MutL"/>
    <property type="match status" value="1"/>
</dbReference>
<dbReference type="GO" id="GO:0005524">
    <property type="term" value="F:ATP binding"/>
    <property type="evidence" value="ECO:0007669"/>
    <property type="project" value="InterPro"/>
</dbReference>
<dbReference type="InterPro" id="IPR036890">
    <property type="entry name" value="HATPase_C_sf"/>
</dbReference>
<dbReference type="InterPro" id="IPR002099">
    <property type="entry name" value="MutL/Mlh/PMS"/>
</dbReference>
<dbReference type="PATRIC" id="fig|1360.96.peg.1046"/>
<dbReference type="Proteomes" id="UP000031847">
    <property type="component" value="Unassembled WGS sequence"/>
</dbReference>
<accession>A0A0B8QPU3</accession>
<dbReference type="InterPro" id="IPR042121">
    <property type="entry name" value="MutL_C_regsub"/>
</dbReference>
<dbReference type="CDD" id="cd16926">
    <property type="entry name" value="HATPase_MutL-MLH-PMS-like"/>
    <property type="match status" value="1"/>
</dbReference>
<name>A0A0B8QPU3_LACLL</name>
<dbReference type="GO" id="GO:0006298">
    <property type="term" value="P:mismatch repair"/>
    <property type="evidence" value="ECO:0007669"/>
    <property type="project" value="UniProtKB-UniRule"/>
</dbReference>
<dbReference type="Pfam" id="PF08676">
    <property type="entry name" value="MutL_C"/>
    <property type="match status" value="1"/>
</dbReference>
<dbReference type="GO" id="GO:0032300">
    <property type="term" value="C:mismatch repair complex"/>
    <property type="evidence" value="ECO:0007669"/>
    <property type="project" value="InterPro"/>
</dbReference>
<dbReference type="Gene3D" id="3.30.565.10">
    <property type="entry name" value="Histidine kinase-like ATPase, C-terminal domain"/>
    <property type="match status" value="1"/>
</dbReference>
<evidence type="ECO:0000256" key="4">
    <source>
        <dbReference type="HAMAP-Rule" id="MF_00149"/>
    </source>
</evidence>
<dbReference type="AlphaFoldDB" id="A0A0B8QPU3"/>
<evidence type="ECO:0000256" key="1">
    <source>
        <dbReference type="ARBA" id="ARBA00006082"/>
    </source>
</evidence>
<organism evidence="5 6">
    <name type="scientific">Lactococcus lactis subsp. lactis</name>
    <name type="common">Streptococcus lactis</name>
    <dbReference type="NCBI Taxonomy" id="1360"/>
    <lineage>
        <taxon>Bacteria</taxon>
        <taxon>Bacillati</taxon>
        <taxon>Bacillota</taxon>
        <taxon>Bacilli</taxon>
        <taxon>Lactobacillales</taxon>
        <taxon>Streptococcaceae</taxon>
        <taxon>Lactococcus</taxon>
    </lineage>
</organism>
<dbReference type="SUPFAM" id="SSF55874">
    <property type="entry name" value="ATPase domain of HSP90 chaperone/DNA topoisomerase II/histidine kinase"/>
    <property type="match status" value="1"/>
</dbReference>
<evidence type="ECO:0000256" key="2">
    <source>
        <dbReference type="ARBA" id="ARBA00022763"/>
    </source>
</evidence>
<keyword evidence="3 4" id="KW-0234">DNA repair</keyword>
<sequence>MIDNFHLVYHFLSVKNEKRALAFCVIIRINLKKQESEIIVGKIIELNEALANQIAAGEVVERPASVVKELVENSIDAGSSKIIINVEEAGLRLIEVIDDGLGLEKEDVALALRRHATSKIKDSADLFRIRTLGFRGEALPSIASVSQMTIETSTAEEESGTKLVAKGGNIETLEPLAKRVGTKISVANLFYNTPARLKYIKSLQAELSHITDIINRLSLAHPEISFTLVNEGKEFLKTAGNGDLRQVIAAIYGIGTAKKMRQIKGSDLDFELTGYVSIPELTRANRNYITILINGRFIKNFLLNRAILEGYGNRLMVGRFPFAILSIKIDPTLADVNVHPTKQEVRLSKERELMALISKAIDEALSEGVLIPEALENLQGRAKEKETLSVQTELPLQNNPLYYDNVRQDFYVREEATFKINKNQASNDSSEQTFDNFTENQLNTDAVSEKMTDRTVESTTEITDNSLENTVSNFEIDFDNEAKISQSSTFPQLEYLAQLHATYLLCQSKEGLYLVDQHAAQERIKYEYWKDKIGEVSMEQQILLAPYLFILAKNDFIVLAEKKDLLHEAGVFLEEYGENQFILREHPIWLKETEIEKSINEMIDIILSSKEFSLKKYRHDLAAMVACKSSIKANHPLDAESARALLAELATCKNPYSCAHGRPTIVHFSGDDIQKMFRRIQETHRSKAASWKDFE</sequence>
<evidence type="ECO:0000313" key="5">
    <source>
        <dbReference type="EMBL" id="GAM78977.1"/>
    </source>
</evidence>
<gene>
    <name evidence="4" type="primary">mutL</name>
    <name evidence="5" type="ORF">JCM5805K_0080</name>
</gene>
<dbReference type="CDD" id="cd00782">
    <property type="entry name" value="MutL_Trans"/>
    <property type="match status" value="1"/>
</dbReference>
<evidence type="ECO:0000313" key="6">
    <source>
        <dbReference type="Proteomes" id="UP000031847"/>
    </source>
</evidence>
<comment type="caution">
    <text evidence="5">The sequence shown here is derived from an EMBL/GenBank/DDBJ whole genome shotgun (WGS) entry which is preliminary data.</text>
</comment>
<dbReference type="InterPro" id="IPR038973">
    <property type="entry name" value="MutL/Mlh/Pms-like"/>
</dbReference>
<reference evidence="5 6" key="1">
    <citation type="submission" date="2015-01" db="EMBL/GenBank/DDBJ databases">
        <title>Lactococcus lactis subsp.lactis JCM 5805 whole genome shotgun sequence.</title>
        <authorList>
            <person name="Fujii T."/>
            <person name="Tomita Y."/>
            <person name="Ikushima S."/>
            <person name="Fujiwara D."/>
        </authorList>
    </citation>
    <scope>NUCLEOTIDE SEQUENCE [LARGE SCALE GENOMIC DNA]</scope>
    <source>
        <strain evidence="5 6">JCM 5805</strain>
    </source>
</reference>
<dbReference type="InterPro" id="IPR020667">
    <property type="entry name" value="DNA_mismatch_repair_MutL"/>
</dbReference>
<evidence type="ECO:0000256" key="3">
    <source>
        <dbReference type="ARBA" id="ARBA00023204"/>
    </source>
</evidence>
<dbReference type="InterPro" id="IPR037198">
    <property type="entry name" value="MutL_C_sf"/>
</dbReference>
<dbReference type="FunFam" id="3.30.565.10:FF:000003">
    <property type="entry name" value="DNA mismatch repair endonuclease MutL"/>
    <property type="match status" value="1"/>
</dbReference>
<dbReference type="HAMAP" id="MF_00149">
    <property type="entry name" value="DNA_mis_repair"/>
    <property type="match status" value="1"/>
</dbReference>
<dbReference type="EMBL" id="BBSI01000005">
    <property type="protein sequence ID" value="GAM78977.1"/>
    <property type="molecule type" value="Genomic_DNA"/>
</dbReference>
<dbReference type="Pfam" id="PF01119">
    <property type="entry name" value="DNA_mis_repair"/>
    <property type="match status" value="1"/>
</dbReference>
<dbReference type="SMART" id="SM01340">
    <property type="entry name" value="DNA_mis_repair"/>
    <property type="match status" value="1"/>
</dbReference>
<dbReference type="InterPro" id="IPR042120">
    <property type="entry name" value="MutL_C_dimsub"/>
</dbReference>
<dbReference type="SUPFAM" id="SSF54211">
    <property type="entry name" value="Ribosomal protein S5 domain 2-like"/>
    <property type="match status" value="1"/>
</dbReference>
<dbReference type="InterPro" id="IPR014721">
    <property type="entry name" value="Ribsml_uS5_D2-typ_fold_subgr"/>
</dbReference>
<dbReference type="NCBIfam" id="NF000950">
    <property type="entry name" value="PRK00095.1-3"/>
    <property type="match status" value="1"/>
</dbReference>
<dbReference type="NCBIfam" id="TIGR00585">
    <property type="entry name" value="mutl"/>
    <property type="match status" value="1"/>
</dbReference>
<dbReference type="InterPro" id="IPR014790">
    <property type="entry name" value="MutL_C"/>
</dbReference>
<dbReference type="Pfam" id="PF13589">
    <property type="entry name" value="HATPase_c_3"/>
    <property type="match status" value="1"/>
</dbReference>
<dbReference type="GO" id="GO:0016887">
    <property type="term" value="F:ATP hydrolysis activity"/>
    <property type="evidence" value="ECO:0007669"/>
    <property type="project" value="InterPro"/>
</dbReference>
<dbReference type="InterPro" id="IPR020568">
    <property type="entry name" value="Ribosomal_Su5_D2-typ_SF"/>
</dbReference>
<dbReference type="PANTHER" id="PTHR10073:SF12">
    <property type="entry name" value="DNA MISMATCH REPAIR PROTEIN MLH1"/>
    <property type="match status" value="1"/>
</dbReference>
<dbReference type="PANTHER" id="PTHR10073">
    <property type="entry name" value="DNA MISMATCH REPAIR PROTEIN MLH, PMS, MUTL"/>
    <property type="match status" value="1"/>
</dbReference>
<comment type="function">
    <text evidence="4">This protein is involved in the repair of mismatches in DNA. It is required for dam-dependent methyl-directed DNA mismatch repair. May act as a 'molecular matchmaker', a protein that promotes the formation of a stable complex between two or more DNA-binding proteins in an ATP-dependent manner without itself being part of a final effector complex.</text>
</comment>